<dbReference type="GO" id="GO:0005634">
    <property type="term" value="C:nucleus"/>
    <property type="evidence" value="ECO:0007669"/>
    <property type="project" value="UniProtKB-SubCell"/>
</dbReference>
<dbReference type="SUPFAM" id="SSF48150">
    <property type="entry name" value="DNA-glycosylase"/>
    <property type="match status" value="1"/>
</dbReference>
<dbReference type="PANTHER" id="PTHR43286:SF1">
    <property type="entry name" value="ENDONUCLEASE III-LIKE PROTEIN 1"/>
    <property type="match status" value="1"/>
</dbReference>
<evidence type="ECO:0000313" key="10">
    <source>
        <dbReference type="EMBL" id="KAF2422730.1"/>
    </source>
</evidence>
<evidence type="ECO:0000256" key="7">
    <source>
        <dbReference type="HAMAP-Rule" id="MF_03183"/>
    </source>
</evidence>
<evidence type="ECO:0000256" key="5">
    <source>
        <dbReference type="ARBA" id="ARBA00023239"/>
    </source>
</evidence>
<evidence type="ECO:0000256" key="8">
    <source>
        <dbReference type="SAM" id="MobiDB-lite"/>
    </source>
</evidence>
<dbReference type="Pfam" id="PF00730">
    <property type="entry name" value="HhH-GPD"/>
    <property type="match status" value="1"/>
</dbReference>
<dbReference type="SMART" id="SM00478">
    <property type="entry name" value="ENDO3c"/>
    <property type="match status" value="1"/>
</dbReference>
<dbReference type="EMBL" id="MU007088">
    <property type="protein sequence ID" value="KAF2422730.1"/>
    <property type="molecule type" value="Genomic_DNA"/>
</dbReference>
<name>A0A9P4NIP7_9PEZI</name>
<evidence type="ECO:0000256" key="4">
    <source>
        <dbReference type="ARBA" id="ARBA00023204"/>
    </source>
</evidence>
<gene>
    <name evidence="7" type="primary">NTH1</name>
    <name evidence="10" type="ORF">EJ08DRAFT_653029</name>
</gene>
<sequence length="388" mass="43148">MSRETARVISAIARSPRPIRRMNSQSASDTNITNLDNHSSVAPESTEVKVKAEIESSPTHLDDVETSTTSVPPSRKRKRPSGVKTAVKPEETELLAESTPKPRKARRQPAKRVKTESGDVKIEAPPNWEEMYNLTKEMRKTITAPVDTMGCERLADIKDTPRNQRFQTLISLMLSSQTKDTVTAVAIQNLQRELPGSLTLESILAIEPSRLNDLIGKVGFHNIKTKHIKQTAEILHTQFNDDIPTTIEGLISLPGVGPKMAYLCMSAAWGRDEGIGVDVHVHRITNLWGWHKTSSPEETRKSLEGWLPREKWHEINHLLVGLGQVVCLPVGRRCGECVLAGKGVCPGAQVGKGKKVMKREVKREVLVKEEVKHIGEERMITPGGFPDW</sequence>
<evidence type="ECO:0000313" key="11">
    <source>
        <dbReference type="Proteomes" id="UP000800235"/>
    </source>
</evidence>
<dbReference type="GO" id="GO:0006285">
    <property type="term" value="P:base-excision repair, AP site formation"/>
    <property type="evidence" value="ECO:0007669"/>
    <property type="project" value="UniProtKB-UniRule"/>
</dbReference>
<organism evidence="10 11">
    <name type="scientific">Tothia fuscella</name>
    <dbReference type="NCBI Taxonomy" id="1048955"/>
    <lineage>
        <taxon>Eukaryota</taxon>
        <taxon>Fungi</taxon>
        <taxon>Dikarya</taxon>
        <taxon>Ascomycota</taxon>
        <taxon>Pezizomycotina</taxon>
        <taxon>Dothideomycetes</taxon>
        <taxon>Pleosporomycetidae</taxon>
        <taxon>Venturiales</taxon>
        <taxon>Cylindrosympodiaceae</taxon>
        <taxon>Tothia</taxon>
    </lineage>
</organism>
<feature type="domain" description="HhH-GPD" evidence="9">
    <location>
        <begin position="174"/>
        <end position="325"/>
    </location>
</feature>
<dbReference type="PANTHER" id="PTHR43286">
    <property type="entry name" value="ENDONUCLEASE III-LIKE PROTEIN 1"/>
    <property type="match status" value="1"/>
</dbReference>
<evidence type="ECO:0000256" key="6">
    <source>
        <dbReference type="ARBA" id="ARBA00023295"/>
    </source>
</evidence>
<dbReference type="InterPro" id="IPR003265">
    <property type="entry name" value="HhH-GPD_domain"/>
</dbReference>
<keyword evidence="7" id="KW-0496">Mitochondrion</keyword>
<dbReference type="InterPro" id="IPR023170">
    <property type="entry name" value="HhH_base_excis_C"/>
</dbReference>
<keyword evidence="6 7" id="KW-0326">Glycosidase</keyword>
<dbReference type="InterPro" id="IPR030841">
    <property type="entry name" value="NTH1"/>
</dbReference>
<feature type="compositionally biased region" description="Basic residues" evidence="8">
    <location>
        <begin position="101"/>
        <end position="112"/>
    </location>
</feature>
<dbReference type="InterPro" id="IPR011257">
    <property type="entry name" value="DNA_glycosylase"/>
</dbReference>
<proteinExistence type="inferred from homology"/>
<dbReference type="EC" id="4.2.99.18" evidence="7"/>
<evidence type="ECO:0000259" key="9">
    <source>
        <dbReference type="SMART" id="SM00478"/>
    </source>
</evidence>
<dbReference type="FunFam" id="1.10.340.30:FF:000014">
    <property type="entry name" value="Endonuclease III homolog"/>
    <property type="match status" value="1"/>
</dbReference>
<dbReference type="GO" id="GO:0006289">
    <property type="term" value="P:nucleotide-excision repair"/>
    <property type="evidence" value="ECO:0007669"/>
    <property type="project" value="TreeGrafter"/>
</dbReference>
<keyword evidence="5 7" id="KW-0456">Lyase</keyword>
<dbReference type="GO" id="GO:0140078">
    <property type="term" value="F:class I DNA-(apurinic or apyrimidinic site) endonuclease activity"/>
    <property type="evidence" value="ECO:0007669"/>
    <property type="project" value="UniProtKB-EC"/>
</dbReference>
<comment type="caution">
    <text evidence="10">The sequence shown here is derived from an EMBL/GenBank/DDBJ whole genome shotgun (WGS) entry which is preliminary data.</text>
</comment>
<keyword evidence="7" id="KW-0539">Nucleus</keyword>
<dbReference type="CDD" id="cd00056">
    <property type="entry name" value="ENDO3c"/>
    <property type="match status" value="1"/>
</dbReference>
<dbReference type="GO" id="GO:0005739">
    <property type="term" value="C:mitochondrion"/>
    <property type="evidence" value="ECO:0007669"/>
    <property type="project" value="UniProtKB-SubCell"/>
</dbReference>
<accession>A0A9P4NIP7</accession>
<dbReference type="Pfam" id="PF00633">
    <property type="entry name" value="HHH"/>
    <property type="match status" value="1"/>
</dbReference>
<dbReference type="GO" id="GO:0003677">
    <property type="term" value="F:DNA binding"/>
    <property type="evidence" value="ECO:0007669"/>
    <property type="project" value="UniProtKB-UniRule"/>
</dbReference>
<evidence type="ECO:0000256" key="1">
    <source>
        <dbReference type="ARBA" id="ARBA00008343"/>
    </source>
</evidence>
<dbReference type="EC" id="3.2.2.-" evidence="7"/>
<keyword evidence="2 7" id="KW-0227">DNA damage</keyword>
<feature type="compositionally biased region" description="Polar residues" evidence="8">
    <location>
        <begin position="22"/>
        <end position="43"/>
    </location>
</feature>
<dbReference type="Gene3D" id="1.10.1670.10">
    <property type="entry name" value="Helix-hairpin-Helix base-excision DNA repair enzymes (C-terminal)"/>
    <property type="match status" value="1"/>
</dbReference>
<keyword evidence="4 7" id="KW-0234">DNA repair</keyword>
<dbReference type="OrthoDB" id="2099276at2759"/>
<dbReference type="InterPro" id="IPR000445">
    <property type="entry name" value="HhH_motif"/>
</dbReference>
<keyword evidence="3 7" id="KW-0378">Hydrolase</keyword>
<evidence type="ECO:0000256" key="3">
    <source>
        <dbReference type="ARBA" id="ARBA00022801"/>
    </source>
</evidence>
<dbReference type="HAMAP" id="MF_03183">
    <property type="entry name" value="Endonuclease_III_Nth"/>
    <property type="match status" value="1"/>
</dbReference>
<comment type="subcellular location">
    <subcellularLocation>
        <location evidence="7">Nucleus</location>
    </subcellularLocation>
    <subcellularLocation>
        <location evidence="7">Mitochondrion</location>
    </subcellularLocation>
</comment>
<comment type="caution">
    <text evidence="7">Lacks conserved residue(s) required for the propagation of feature annotation.</text>
</comment>
<protein>
    <recommendedName>
        <fullName evidence="7">Endonuclease III homolog</fullName>
        <ecNumber evidence="7">3.2.2.-</ecNumber>
        <ecNumber evidence="7">4.2.99.18</ecNumber>
    </recommendedName>
    <alternativeName>
        <fullName evidence="7">Bifunctional DNA N-glycosylase/DNA-(apurinic or apyrimidinic site) lyase</fullName>
        <shortName evidence="7">DNA glycosylase/AP lyase</shortName>
    </alternativeName>
</protein>
<comment type="catalytic activity">
    <reaction evidence="7">
        <text>2'-deoxyribonucleotide-(2'-deoxyribose 5'-phosphate)-2'-deoxyribonucleotide-DNA = a 3'-end 2'-deoxyribonucleotide-(2,3-dehydro-2,3-deoxyribose 5'-phosphate)-DNA + a 5'-end 5'-phospho-2'-deoxyribonucleoside-DNA + H(+)</text>
        <dbReference type="Rhea" id="RHEA:66592"/>
        <dbReference type="Rhea" id="RHEA-COMP:13180"/>
        <dbReference type="Rhea" id="RHEA-COMP:16897"/>
        <dbReference type="Rhea" id="RHEA-COMP:17067"/>
        <dbReference type="ChEBI" id="CHEBI:15378"/>
        <dbReference type="ChEBI" id="CHEBI:136412"/>
        <dbReference type="ChEBI" id="CHEBI:157695"/>
        <dbReference type="ChEBI" id="CHEBI:167181"/>
        <dbReference type="EC" id="4.2.99.18"/>
    </reaction>
</comment>
<dbReference type="AlphaFoldDB" id="A0A9P4NIP7"/>
<feature type="region of interest" description="Disordered" evidence="8">
    <location>
        <begin position="1"/>
        <end position="118"/>
    </location>
</feature>
<dbReference type="Proteomes" id="UP000800235">
    <property type="component" value="Unassembled WGS sequence"/>
</dbReference>
<comment type="function">
    <text evidence="7">Bifunctional DNA N-glycosylase with associated apurinic/apyrimidinic (AP) lyase function that catalyzes the first step in base excision repair (BER), the primary repair pathway for the repair of oxidative DNA damage. The DNA N-glycosylase activity releases the damaged DNA base from DNA by cleaving the N-glycosidic bond, leaving an AP site. The AP lyase activity cleaves the phosphodiester bond 3' to the AP site by a beta-elimination. Primarily recognizes and repairs oxidative base damage of pyrimidines.</text>
</comment>
<evidence type="ECO:0000256" key="2">
    <source>
        <dbReference type="ARBA" id="ARBA00022763"/>
    </source>
</evidence>
<keyword evidence="11" id="KW-1185">Reference proteome</keyword>
<reference evidence="10" key="1">
    <citation type="journal article" date="2020" name="Stud. Mycol.">
        <title>101 Dothideomycetes genomes: a test case for predicting lifestyles and emergence of pathogens.</title>
        <authorList>
            <person name="Haridas S."/>
            <person name="Albert R."/>
            <person name="Binder M."/>
            <person name="Bloem J."/>
            <person name="Labutti K."/>
            <person name="Salamov A."/>
            <person name="Andreopoulos B."/>
            <person name="Baker S."/>
            <person name="Barry K."/>
            <person name="Bills G."/>
            <person name="Bluhm B."/>
            <person name="Cannon C."/>
            <person name="Castanera R."/>
            <person name="Culley D."/>
            <person name="Daum C."/>
            <person name="Ezra D."/>
            <person name="Gonzalez J."/>
            <person name="Henrissat B."/>
            <person name="Kuo A."/>
            <person name="Liang C."/>
            <person name="Lipzen A."/>
            <person name="Lutzoni F."/>
            <person name="Magnuson J."/>
            <person name="Mondo S."/>
            <person name="Nolan M."/>
            <person name="Ohm R."/>
            <person name="Pangilinan J."/>
            <person name="Park H.-J."/>
            <person name="Ramirez L."/>
            <person name="Alfaro M."/>
            <person name="Sun H."/>
            <person name="Tritt A."/>
            <person name="Yoshinaga Y."/>
            <person name="Zwiers L.-H."/>
            <person name="Turgeon B."/>
            <person name="Goodwin S."/>
            <person name="Spatafora J."/>
            <person name="Crous P."/>
            <person name="Grigoriev I."/>
        </authorList>
    </citation>
    <scope>NUCLEOTIDE SEQUENCE</scope>
    <source>
        <strain evidence="10">CBS 130266</strain>
    </source>
</reference>
<dbReference type="Gene3D" id="1.10.340.30">
    <property type="entry name" value="Hypothetical protein, domain 2"/>
    <property type="match status" value="1"/>
</dbReference>
<comment type="similarity">
    <text evidence="1 7">Belongs to the Nth/MutY family.</text>
</comment>
<dbReference type="GO" id="GO:0000703">
    <property type="term" value="F:oxidized pyrimidine nucleobase lesion DNA N-glycosylase activity"/>
    <property type="evidence" value="ECO:0007669"/>
    <property type="project" value="UniProtKB-UniRule"/>
</dbReference>